<dbReference type="InterPro" id="IPR016181">
    <property type="entry name" value="Acyl_CoA_acyltransferase"/>
</dbReference>
<dbReference type="Proteomes" id="UP000777935">
    <property type="component" value="Unassembled WGS sequence"/>
</dbReference>
<evidence type="ECO:0008006" key="3">
    <source>
        <dbReference type="Google" id="ProtNLM"/>
    </source>
</evidence>
<evidence type="ECO:0000313" key="2">
    <source>
        <dbReference type="Proteomes" id="UP000777935"/>
    </source>
</evidence>
<dbReference type="EMBL" id="JABUFE010000001">
    <property type="protein sequence ID" value="NSX53783.1"/>
    <property type="molecule type" value="Genomic_DNA"/>
</dbReference>
<gene>
    <name evidence="1" type="ORF">HRQ87_03115</name>
</gene>
<reference evidence="1 2" key="1">
    <citation type="submission" date="2020-06" db="EMBL/GenBank/DDBJ databases">
        <title>Sulfitobacter algicola sp. nov., isolated from green algae.</title>
        <authorList>
            <person name="Wang C."/>
        </authorList>
    </citation>
    <scope>NUCLEOTIDE SEQUENCE [LARGE SCALE GENOMIC DNA]</scope>
    <source>
        <strain evidence="1 2">1151</strain>
    </source>
</reference>
<protein>
    <recommendedName>
        <fullName evidence="3">N-acetyltransferase domain-containing protein</fullName>
    </recommendedName>
</protein>
<accession>A0ABX2IUQ9</accession>
<dbReference type="SUPFAM" id="SSF55729">
    <property type="entry name" value="Acyl-CoA N-acyltransferases (Nat)"/>
    <property type="match status" value="1"/>
</dbReference>
<name>A0ABX2IUQ9_9RHOB</name>
<organism evidence="1 2">
    <name type="scientific">Parasulfitobacter algicola</name>
    <dbReference type="NCBI Taxonomy" id="2614809"/>
    <lineage>
        <taxon>Bacteria</taxon>
        <taxon>Pseudomonadati</taxon>
        <taxon>Pseudomonadota</taxon>
        <taxon>Alphaproteobacteria</taxon>
        <taxon>Rhodobacterales</taxon>
        <taxon>Roseobacteraceae</taxon>
        <taxon>Parasulfitobacter</taxon>
    </lineage>
</organism>
<comment type="caution">
    <text evidence="1">The sequence shown here is derived from an EMBL/GenBank/DDBJ whole genome shotgun (WGS) entry which is preliminary data.</text>
</comment>
<evidence type="ECO:0000313" key="1">
    <source>
        <dbReference type="EMBL" id="NSX53783.1"/>
    </source>
</evidence>
<proteinExistence type="predicted"/>
<keyword evidence="2" id="KW-1185">Reference proteome</keyword>
<sequence>MTPYHFKKADQGDQPAIDQLLNTAIMPGWISLSYQSAAGHHAPLWADVDHNSIIGYHGETPTGMASCSVFPCHFQGKRQRLAWFNQLRIATRFQSKPVILRDGMAAIHTHLRQNDPGWYLVSIVADNARARRLVQAGLPGFPRFEPLFRYHSLAFGSRRYQHPKNVRHATAHDMTNLRNFLNQQSQHRPLSPYITDFGSFQNLTPQDFLIAEDNGTITGTVAVWQQSPEKRMIVHGYTAQLARFRPVVNLFSRIINLPRLPPEGHELSNAFLSFLTTCTSQIAKDLVRAALNIAHQRGVAMATLGLAQDDKLLAPLCKAFGHRDYESVIYAVTLSPDHPMPLKDDFRNSKIEIGLL</sequence>
<dbReference type="RefSeq" id="WP_174135087.1">
    <property type="nucleotide sequence ID" value="NZ_JABUFE010000001.1"/>
</dbReference>